<dbReference type="GO" id="GO:0000329">
    <property type="term" value="C:fungal-type vacuole membrane"/>
    <property type="evidence" value="ECO:0007669"/>
    <property type="project" value="TreeGrafter"/>
</dbReference>
<dbReference type="PANTHER" id="PTHR46140:SF1">
    <property type="entry name" value="VACUOLAR TRANSPORTER CHAPERONE COMPLEX SUBUNIT 4-RELATED"/>
    <property type="match status" value="1"/>
</dbReference>
<keyword evidence="4 7" id="KW-1133">Transmembrane helix</keyword>
<name>A0A6A6BII5_9PEZI</name>
<dbReference type="GO" id="GO:0006799">
    <property type="term" value="P:polyphosphate biosynthetic process"/>
    <property type="evidence" value="ECO:0007669"/>
    <property type="project" value="UniProtKB-ARBA"/>
</dbReference>
<feature type="region of interest" description="Disordered" evidence="6">
    <location>
        <begin position="573"/>
        <end position="644"/>
    </location>
</feature>
<dbReference type="GeneID" id="54299568"/>
<dbReference type="GO" id="GO:0007034">
    <property type="term" value="P:vacuolar transport"/>
    <property type="evidence" value="ECO:0007669"/>
    <property type="project" value="TreeGrafter"/>
</dbReference>
<keyword evidence="3 7" id="KW-0812">Transmembrane</keyword>
<dbReference type="Pfam" id="PF09359">
    <property type="entry name" value="VTC"/>
    <property type="match status" value="1"/>
</dbReference>
<dbReference type="InterPro" id="IPR018966">
    <property type="entry name" value="VTC_domain"/>
</dbReference>
<evidence type="ECO:0000256" key="6">
    <source>
        <dbReference type="SAM" id="MobiDB-lite"/>
    </source>
</evidence>
<dbReference type="GO" id="GO:0042144">
    <property type="term" value="P:vacuole fusion, non-autophagic"/>
    <property type="evidence" value="ECO:0007669"/>
    <property type="project" value="TreeGrafter"/>
</dbReference>
<evidence type="ECO:0000313" key="10">
    <source>
        <dbReference type="Proteomes" id="UP000799438"/>
    </source>
</evidence>
<evidence type="ECO:0000256" key="5">
    <source>
        <dbReference type="ARBA" id="ARBA00023136"/>
    </source>
</evidence>
<feature type="compositionally biased region" description="Polar residues" evidence="6">
    <location>
        <begin position="592"/>
        <end position="623"/>
    </location>
</feature>
<comment type="subcellular location">
    <subcellularLocation>
        <location evidence="1">Vacuole membrane</location>
        <topology evidence="1">Multi-pass membrane protein</topology>
    </subcellularLocation>
</comment>
<feature type="transmembrane region" description="Helical" evidence="7">
    <location>
        <begin position="894"/>
        <end position="920"/>
    </location>
</feature>
<evidence type="ECO:0000256" key="1">
    <source>
        <dbReference type="ARBA" id="ARBA00004128"/>
    </source>
</evidence>
<feature type="transmembrane region" description="Helical" evidence="7">
    <location>
        <begin position="827"/>
        <end position="848"/>
    </location>
</feature>
<feature type="compositionally biased region" description="Low complexity" evidence="6">
    <location>
        <begin position="294"/>
        <end position="303"/>
    </location>
</feature>
<evidence type="ECO:0000256" key="4">
    <source>
        <dbReference type="ARBA" id="ARBA00022989"/>
    </source>
</evidence>
<keyword evidence="10" id="KW-1185">Reference proteome</keyword>
<dbReference type="GO" id="GO:0016237">
    <property type="term" value="P:microautophagy"/>
    <property type="evidence" value="ECO:0007669"/>
    <property type="project" value="TreeGrafter"/>
</dbReference>
<dbReference type="InterPro" id="IPR042267">
    <property type="entry name" value="VTC_sf"/>
</dbReference>
<evidence type="ECO:0000313" key="9">
    <source>
        <dbReference type="EMBL" id="KAF2142647.1"/>
    </source>
</evidence>
<keyword evidence="2" id="KW-0926">Vacuole</keyword>
<dbReference type="EMBL" id="ML995484">
    <property type="protein sequence ID" value="KAF2142647.1"/>
    <property type="molecule type" value="Genomic_DNA"/>
</dbReference>
<dbReference type="Proteomes" id="UP000799438">
    <property type="component" value="Unassembled WGS sequence"/>
</dbReference>
<evidence type="ECO:0000256" key="3">
    <source>
        <dbReference type="ARBA" id="ARBA00022692"/>
    </source>
</evidence>
<dbReference type="PROSITE" id="PS51382">
    <property type="entry name" value="SPX"/>
    <property type="match status" value="1"/>
</dbReference>
<dbReference type="GO" id="GO:0033254">
    <property type="term" value="C:vacuolar transporter chaperone complex"/>
    <property type="evidence" value="ECO:0007669"/>
    <property type="project" value="TreeGrafter"/>
</dbReference>
<dbReference type="RefSeq" id="XP_033398359.1">
    <property type="nucleotide sequence ID" value="XM_033542071.1"/>
</dbReference>
<accession>A0A6A6BII5</accession>
<evidence type="ECO:0000256" key="2">
    <source>
        <dbReference type="ARBA" id="ARBA00022554"/>
    </source>
</evidence>
<feature type="region of interest" description="Disordered" evidence="6">
    <location>
        <begin position="294"/>
        <end position="316"/>
    </location>
</feature>
<dbReference type="InterPro" id="IPR051572">
    <property type="entry name" value="VTC_Complex_Subunit"/>
</dbReference>
<proteinExistence type="predicted"/>
<reference evidence="9" key="1">
    <citation type="journal article" date="2020" name="Stud. Mycol.">
        <title>101 Dothideomycetes genomes: a test case for predicting lifestyles and emergence of pathogens.</title>
        <authorList>
            <person name="Haridas S."/>
            <person name="Albert R."/>
            <person name="Binder M."/>
            <person name="Bloem J."/>
            <person name="Labutti K."/>
            <person name="Salamov A."/>
            <person name="Andreopoulos B."/>
            <person name="Baker S."/>
            <person name="Barry K."/>
            <person name="Bills G."/>
            <person name="Bluhm B."/>
            <person name="Cannon C."/>
            <person name="Castanera R."/>
            <person name="Culley D."/>
            <person name="Daum C."/>
            <person name="Ezra D."/>
            <person name="Gonzalez J."/>
            <person name="Henrissat B."/>
            <person name="Kuo A."/>
            <person name="Liang C."/>
            <person name="Lipzen A."/>
            <person name="Lutzoni F."/>
            <person name="Magnuson J."/>
            <person name="Mondo S."/>
            <person name="Nolan M."/>
            <person name="Ohm R."/>
            <person name="Pangilinan J."/>
            <person name="Park H.-J."/>
            <person name="Ramirez L."/>
            <person name="Alfaro M."/>
            <person name="Sun H."/>
            <person name="Tritt A."/>
            <person name="Yoshinaga Y."/>
            <person name="Zwiers L.-H."/>
            <person name="Turgeon B."/>
            <person name="Goodwin S."/>
            <person name="Spatafora J."/>
            <person name="Crous P."/>
            <person name="Grigoriev I."/>
        </authorList>
    </citation>
    <scope>NUCLEOTIDE SEQUENCE</scope>
    <source>
        <strain evidence="9">CBS 121167</strain>
    </source>
</reference>
<organism evidence="9 10">
    <name type="scientific">Aplosporella prunicola CBS 121167</name>
    <dbReference type="NCBI Taxonomy" id="1176127"/>
    <lineage>
        <taxon>Eukaryota</taxon>
        <taxon>Fungi</taxon>
        <taxon>Dikarya</taxon>
        <taxon>Ascomycota</taxon>
        <taxon>Pezizomycotina</taxon>
        <taxon>Dothideomycetes</taxon>
        <taxon>Dothideomycetes incertae sedis</taxon>
        <taxon>Botryosphaeriales</taxon>
        <taxon>Aplosporellaceae</taxon>
        <taxon>Aplosporella</taxon>
    </lineage>
</organism>
<evidence type="ECO:0000256" key="7">
    <source>
        <dbReference type="SAM" id="Phobius"/>
    </source>
</evidence>
<gene>
    <name evidence="9" type="ORF">K452DRAFT_297901</name>
</gene>
<feature type="region of interest" description="Disordered" evidence="6">
    <location>
        <begin position="711"/>
        <end position="767"/>
    </location>
</feature>
<sequence length="921" mass="99647">MKYGDTLRQRSIPQWGPYNVDYDEIKHLIKEHTTPGQGKALSIPGQGEESERHFEDELFVTLADEYRRIDLFVKSKSGEIERRLNHISKQVRQFTLRERASSPSDRAISEKRRQKYARVEADVLKAGEEIKSLARFVGAQRLGFAKLLKKYKKWTGSELLGKRFTQEVLNQPGTFSRTNLSPLLNEWSDVLHAVRAAYQAGENQSVPKIAIGDALSATNASPTVAAPAENLTAIPKQIQSVAESGSELDLDTALANLPLGQLGARAAYWVHADQVVELHVLLLQSLRFFEGRAQTSPQSSPFGSPGGFGTKKRTDSTSDIWRRDEIGMLFMDDVDRYARSRSGSTVVEQEETPGKPAVRAMGSARWTSAGEAAVVAPSANGSNEYSKLVCAKLKRKHLPGLLDIGRPFNARRPSAQSTVEETEAHSDSTELNPVVDLRSWLSSNREIRPIAGISSKRSRFVGLGNDSEHGTWATLDTDIYMDKSLHTHLGETDGLRDTGSEVVAFPHAVLEVRGEGRHSDELIKALDKSHLTERIRGFSLEAHAIWTCCKPASMQPPYWLPMLERDIRKIPSPAPRVRHGAASPSKHLDPLSSRQTSVSNTSVTDGQTSHYSTAARNDSSATSLAEMDGAGVAGQQSSKPSRRHHLRELAALQAAESGGPSASRYWNEYDDPEDGGDDAYVIYVDPYASPKLPGQETLGRFFQSVKDTLRGRRRPSGENASLLSTEGSENDELSGVARDTLGGGYGTLTRSEYEGDEGSENQHARRPRLSLSRRLSSLIDIFRSSDPSDYSRGHGSAPLGADPAALDTLLASLAARQRARAAAKARLAVAALAASAVIAGLTGLLAASSRRKLRSEVAPAVVTGVVADLAFAMVALACWVSSRRDGEAGGLGMGGVGVLAGAVVLLGVCVVDGAVVGGWLV</sequence>
<dbReference type="OrthoDB" id="5588846at2759"/>
<dbReference type="CDD" id="cd14474">
    <property type="entry name" value="SPX_YDR089W"/>
    <property type="match status" value="1"/>
</dbReference>
<protein>
    <recommendedName>
        <fullName evidence="8">SPX domain-containing protein</fullName>
    </recommendedName>
</protein>
<feature type="transmembrane region" description="Helical" evidence="7">
    <location>
        <begin position="860"/>
        <end position="882"/>
    </location>
</feature>
<feature type="domain" description="SPX" evidence="8">
    <location>
        <begin position="1"/>
        <end position="165"/>
    </location>
</feature>
<dbReference type="PANTHER" id="PTHR46140">
    <property type="entry name" value="VACUOLAR TRANSPORTER CHAPERONE 1-RELATED"/>
    <property type="match status" value="1"/>
</dbReference>
<dbReference type="AlphaFoldDB" id="A0A6A6BII5"/>
<dbReference type="InterPro" id="IPR004331">
    <property type="entry name" value="SPX_dom"/>
</dbReference>
<feature type="compositionally biased region" description="Polar residues" evidence="6">
    <location>
        <begin position="718"/>
        <end position="727"/>
    </location>
</feature>
<evidence type="ECO:0000259" key="8">
    <source>
        <dbReference type="PROSITE" id="PS51382"/>
    </source>
</evidence>
<keyword evidence="5 7" id="KW-0472">Membrane</keyword>
<dbReference type="Gene3D" id="3.20.100.30">
    <property type="entry name" value="VTC, catalytic tunnel domain"/>
    <property type="match status" value="1"/>
</dbReference>